<name>A0ACB7TDG3_HYAAI</name>
<comment type="caution">
    <text evidence="1">The sequence shown here is derived from an EMBL/GenBank/DDBJ whole genome shotgun (WGS) entry which is preliminary data.</text>
</comment>
<dbReference type="EMBL" id="CM023481">
    <property type="protein sequence ID" value="KAH6944178.1"/>
    <property type="molecule type" value="Genomic_DNA"/>
</dbReference>
<evidence type="ECO:0000313" key="1">
    <source>
        <dbReference type="EMBL" id="KAH6944178.1"/>
    </source>
</evidence>
<reference evidence="1" key="1">
    <citation type="submission" date="2020-05" db="EMBL/GenBank/DDBJ databases">
        <title>Large-scale comparative analyses of tick genomes elucidate their genetic diversity and vector capacities.</title>
        <authorList>
            <person name="Jia N."/>
            <person name="Wang J."/>
            <person name="Shi W."/>
            <person name="Du L."/>
            <person name="Sun Y."/>
            <person name="Zhan W."/>
            <person name="Jiang J."/>
            <person name="Wang Q."/>
            <person name="Zhang B."/>
            <person name="Ji P."/>
            <person name="Sakyi L.B."/>
            <person name="Cui X."/>
            <person name="Yuan T."/>
            <person name="Jiang B."/>
            <person name="Yang W."/>
            <person name="Lam T.T.-Y."/>
            <person name="Chang Q."/>
            <person name="Ding S."/>
            <person name="Wang X."/>
            <person name="Zhu J."/>
            <person name="Ruan X."/>
            <person name="Zhao L."/>
            <person name="Wei J."/>
            <person name="Que T."/>
            <person name="Du C."/>
            <person name="Cheng J."/>
            <person name="Dai P."/>
            <person name="Han X."/>
            <person name="Huang E."/>
            <person name="Gao Y."/>
            <person name="Liu J."/>
            <person name="Shao H."/>
            <person name="Ye R."/>
            <person name="Li L."/>
            <person name="Wei W."/>
            <person name="Wang X."/>
            <person name="Wang C."/>
            <person name="Yang T."/>
            <person name="Huo Q."/>
            <person name="Li W."/>
            <person name="Guo W."/>
            <person name="Chen H."/>
            <person name="Zhou L."/>
            <person name="Ni X."/>
            <person name="Tian J."/>
            <person name="Zhou Y."/>
            <person name="Sheng Y."/>
            <person name="Liu T."/>
            <person name="Pan Y."/>
            <person name="Xia L."/>
            <person name="Li J."/>
            <person name="Zhao F."/>
            <person name="Cao W."/>
        </authorList>
    </citation>
    <scope>NUCLEOTIDE SEQUENCE</scope>
    <source>
        <strain evidence="1">Hyas-2018</strain>
    </source>
</reference>
<sequence>MHSVLPPCVVQPTPVLEALKRSGISRCCDALECPYRRQEPPLDSVDAVCCAPAATELASSSSVVESSRDASEDGGQIDEDPTTTAPVRTTALQ</sequence>
<proteinExistence type="predicted"/>
<gene>
    <name evidence="1" type="ORF">HPB50_002245</name>
</gene>
<organism evidence="1 2">
    <name type="scientific">Hyalomma asiaticum</name>
    <name type="common">Tick</name>
    <dbReference type="NCBI Taxonomy" id="266040"/>
    <lineage>
        <taxon>Eukaryota</taxon>
        <taxon>Metazoa</taxon>
        <taxon>Ecdysozoa</taxon>
        <taxon>Arthropoda</taxon>
        <taxon>Chelicerata</taxon>
        <taxon>Arachnida</taxon>
        <taxon>Acari</taxon>
        <taxon>Parasitiformes</taxon>
        <taxon>Ixodida</taxon>
        <taxon>Ixodoidea</taxon>
        <taxon>Ixodidae</taxon>
        <taxon>Hyalomminae</taxon>
        <taxon>Hyalomma</taxon>
    </lineage>
</organism>
<keyword evidence="2" id="KW-1185">Reference proteome</keyword>
<protein>
    <submittedName>
        <fullName evidence="1">Uncharacterized protein</fullName>
    </submittedName>
</protein>
<evidence type="ECO:0000313" key="2">
    <source>
        <dbReference type="Proteomes" id="UP000821845"/>
    </source>
</evidence>
<accession>A0ACB7TDG3</accession>
<dbReference type="Proteomes" id="UP000821845">
    <property type="component" value="Chromosome 1"/>
</dbReference>